<evidence type="ECO:0000256" key="1">
    <source>
        <dbReference type="SAM" id="Phobius"/>
    </source>
</evidence>
<evidence type="ECO:0000313" key="4">
    <source>
        <dbReference type="WBParaSite" id="TCNE_0001134201-mRNA-1"/>
    </source>
</evidence>
<organism evidence="3 4">
    <name type="scientific">Toxocara canis</name>
    <name type="common">Canine roundworm</name>
    <dbReference type="NCBI Taxonomy" id="6265"/>
    <lineage>
        <taxon>Eukaryota</taxon>
        <taxon>Metazoa</taxon>
        <taxon>Ecdysozoa</taxon>
        <taxon>Nematoda</taxon>
        <taxon>Chromadorea</taxon>
        <taxon>Rhabditida</taxon>
        <taxon>Spirurina</taxon>
        <taxon>Ascaridomorpha</taxon>
        <taxon>Ascaridoidea</taxon>
        <taxon>Toxocaridae</taxon>
        <taxon>Toxocara</taxon>
    </lineage>
</organism>
<dbReference type="AlphaFoldDB" id="A0A183US72"/>
<dbReference type="EMBL" id="UYWY01020825">
    <property type="protein sequence ID" value="VDM42663.1"/>
    <property type="molecule type" value="Genomic_DNA"/>
</dbReference>
<evidence type="ECO:0000313" key="3">
    <source>
        <dbReference type="Proteomes" id="UP000050794"/>
    </source>
</evidence>
<keyword evidence="3" id="KW-1185">Reference proteome</keyword>
<gene>
    <name evidence="2" type="ORF">TCNE_LOCUS11342</name>
</gene>
<feature type="transmembrane region" description="Helical" evidence="1">
    <location>
        <begin position="42"/>
        <end position="62"/>
    </location>
</feature>
<keyword evidence="1" id="KW-0812">Transmembrane</keyword>
<reference evidence="2 3" key="2">
    <citation type="submission" date="2018-11" db="EMBL/GenBank/DDBJ databases">
        <authorList>
            <consortium name="Pathogen Informatics"/>
        </authorList>
    </citation>
    <scope>NUCLEOTIDE SEQUENCE [LARGE SCALE GENOMIC DNA]</scope>
</reference>
<evidence type="ECO:0000313" key="2">
    <source>
        <dbReference type="EMBL" id="VDM42663.1"/>
    </source>
</evidence>
<proteinExistence type="predicted"/>
<dbReference type="WBParaSite" id="TCNE_0001134201-mRNA-1">
    <property type="protein sequence ID" value="TCNE_0001134201-mRNA-1"/>
    <property type="gene ID" value="TCNE_0001134201"/>
</dbReference>
<name>A0A183US72_TOXCA</name>
<accession>A0A183US72</accession>
<dbReference type="Proteomes" id="UP000050794">
    <property type="component" value="Unassembled WGS sequence"/>
</dbReference>
<sequence length="87" mass="9573">MSGRFPQLTTLSAYDECIFTLLPSYWKDLSSKPPSRGWLDPLLGWLASLLGWLASLLVCVVIHDAHYVDDLAESAQDKTGTASFGNN</sequence>
<protein>
    <submittedName>
        <fullName evidence="4">DUF4328 domain-containing protein</fullName>
    </submittedName>
</protein>
<reference evidence="4" key="1">
    <citation type="submission" date="2016-06" db="UniProtKB">
        <authorList>
            <consortium name="WormBaseParasite"/>
        </authorList>
    </citation>
    <scope>IDENTIFICATION</scope>
</reference>
<keyword evidence="1" id="KW-1133">Transmembrane helix</keyword>
<keyword evidence="1" id="KW-0472">Membrane</keyword>